<dbReference type="CDD" id="cd20169">
    <property type="entry name" value="Peptidase_M90_mtfA"/>
    <property type="match status" value="1"/>
</dbReference>
<sequence length="261" mass="29855">MSFFRRARTLYILHRHAIAHVLWVEVAEKLAFLQGMTAVEKAHLRELSTLFLHEKKFFGAQELQLTDAMCVTIAIQACLPVLGLGISCLSGWTEIIVYPGAFRICRDDKDAAGVVHHQEQALIGESWSRGPLILSWDDVERDVQGKQSGRNVVIHEIAHKLDMLNGSANGFPPLHYGMEIIHWTASLSTAYQSLVRRVEHHHRACINPYAATDPAEFFAVISEYFFCSPETLHTHFADVYQQLQLYYRQDPLRRIHYEKTT</sequence>
<dbReference type="Gene3D" id="1.10.472.150">
    <property type="entry name" value="Glucose-regulated metallo-peptidase M90, N-terminal domain"/>
    <property type="match status" value="1"/>
</dbReference>
<dbReference type="Gene3D" id="3.40.390.10">
    <property type="entry name" value="Collagenase (Catalytic Domain)"/>
    <property type="match status" value="1"/>
</dbReference>
<dbReference type="OrthoDB" id="9786424at2"/>
<dbReference type="GO" id="GO:0008237">
    <property type="term" value="F:metallopeptidase activity"/>
    <property type="evidence" value="ECO:0007669"/>
    <property type="project" value="InterPro"/>
</dbReference>
<evidence type="ECO:0000313" key="2">
    <source>
        <dbReference type="Proteomes" id="UP000004664"/>
    </source>
</evidence>
<keyword evidence="2" id="KW-1185">Reference proteome</keyword>
<gene>
    <name evidence="1" type="ORF">Mettu_0534</name>
</gene>
<dbReference type="GO" id="GO:0004177">
    <property type="term" value="F:aminopeptidase activity"/>
    <property type="evidence" value="ECO:0007669"/>
    <property type="project" value="TreeGrafter"/>
</dbReference>
<dbReference type="PANTHER" id="PTHR30164:SF2">
    <property type="entry name" value="PROTEIN MTFA"/>
    <property type="match status" value="1"/>
</dbReference>
<dbReference type="Pfam" id="PF06167">
    <property type="entry name" value="Peptidase_M90"/>
    <property type="match status" value="1"/>
</dbReference>
<proteinExistence type="predicted"/>
<protein>
    <recommendedName>
        <fullName evidence="3">Protein MtfA</fullName>
    </recommendedName>
</protein>
<dbReference type="AlphaFoldDB" id="G3IVL8"/>
<dbReference type="RefSeq" id="WP_006889730.1">
    <property type="nucleotide sequence ID" value="NZ_JH109152.1"/>
</dbReference>
<dbReference type="PANTHER" id="PTHR30164">
    <property type="entry name" value="MTFA PEPTIDASE"/>
    <property type="match status" value="1"/>
</dbReference>
<accession>G3IVL8</accession>
<reference evidence="1 2" key="1">
    <citation type="submission" date="2011-06" db="EMBL/GenBank/DDBJ databases">
        <title>Genomic sequence of Methylobacter tundripaludum SV96.</title>
        <authorList>
            <consortium name="US DOE Joint Genome Institute"/>
            <person name="Lucas S."/>
            <person name="Han J."/>
            <person name="Lapidus A."/>
            <person name="Cheng J.-F."/>
            <person name="Goodwin L."/>
            <person name="Pitluck S."/>
            <person name="Held B."/>
            <person name="Detter J.C."/>
            <person name="Han C."/>
            <person name="Tapia R."/>
            <person name="Land M."/>
            <person name="Hauser L."/>
            <person name="Kyrpides N."/>
            <person name="Ivanova N."/>
            <person name="Ovchinnikova G."/>
            <person name="Pagani I."/>
            <person name="Klotz M.G."/>
            <person name="Dispirito A.A."/>
            <person name="Murrell J.C."/>
            <person name="Dunfield P."/>
            <person name="Kalyuzhnaya M.G."/>
            <person name="Svenning M."/>
            <person name="Trotsenko Y.A."/>
            <person name="Stein L.Y."/>
            <person name="Woyke T."/>
        </authorList>
    </citation>
    <scope>NUCLEOTIDE SEQUENCE [LARGE SCALE GENOMIC DNA]</scope>
    <source>
        <strain evidence="2">ATCC BAA-1195 / DSM 17260 / SV96</strain>
    </source>
</reference>
<dbReference type="FunFam" id="3.40.390.10:FF:000012">
    <property type="entry name" value="Protein MtfA"/>
    <property type="match status" value="1"/>
</dbReference>
<dbReference type="InterPro" id="IPR010384">
    <property type="entry name" value="MtfA_fam"/>
</dbReference>
<dbReference type="InterPro" id="IPR042252">
    <property type="entry name" value="MtfA_N"/>
</dbReference>
<dbReference type="GO" id="GO:0005829">
    <property type="term" value="C:cytosol"/>
    <property type="evidence" value="ECO:0007669"/>
    <property type="project" value="TreeGrafter"/>
</dbReference>
<dbReference type="Proteomes" id="UP000004664">
    <property type="component" value="Unassembled WGS sequence"/>
</dbReference>
<dbReference type="eggNOG" id="COG3228">
    <property type="taxonomic scope" value="Bacteria"/>
</dbReference>
<dbReference type="InterPro" id="IPR024079">
    <property type="entry name" value="MetalloPept_cat_dom_sf"/>
</dbReference>
<dbReference type="STRING" id="697282.Mettu_0534"/>
<name>G3IVL8_METTV</name>
<evidence type="ECO:0008006" key="3">
    <source>
        <dbReference type="Google" id="ProtNLM"/>
    </source>
</evidence>
<organism evidence="1 2">
    <name type="scientific">Methylobacter tundripaludum (strain ATCC BAA-1195 / DSM 17260 / SV96)</name>
    <dbReference type="NCBI Taxonomy" id="697282"/>
    <lineage>
        <taxon>Bacteria</taxon>
        <taxon>Pseudomonadati</taxon>
        <taxon>Pseudomonadota</taxon>
        <taxon>Gammaproteobacteria</taxon>
        <taxon>Methylococcales</taxon>
        <taxon>Methylococcaceae</taxon>
        <taxon>Methylobacter</taxon>
    </lineage>
</organism>
<dbReference type="EMBL" id="JH109152">
    <property type="protein sequence ID" value="EGW21755.1"/>
    <property type="molecule type" value="Genomic_DNA"/>
</dbReference>
<dbReference type="SUPFAM" id="SSF55486">
    <property type="entry name" value="Metalloproteases ('zincins'), catalytic domain"/>
    <property type="match status" value="1"/>
</dbReference>
<dbReference type="HOGENOM" id="CLU_063037_0_1_6"/>
<evidence type="ECO:0000313" key="1">
    <source>
        <dbReference type="EMBL" id="EGW21755.1"/>
    </source>
</evidence>